<evidence type="ECO:0000313" key="2">
    <source>
        <dbReference type="Proteomes" id="UP000694050"/>
    </source>
</evidence>
<comment type="caution">
    <text evidence="1">The sequence shown here is derived from an EMBL/GenBank/DDBJ whole genome shotgun (WGS) entry which is preliminary data.</text>
</comment>
<evidence type="ECO:0000313" key="1">
    <source>
        <dbReference type="EMBL" id="KAG7410679.1"/>
    </source>
</evidence>
<dbReference type="EMBL" id="JAELUQ010000007">
    <property type="protein sequence ID" value="KAG7410679.1"/>
    <property type="molecule type" value="Genomic_DNA"/>
</dbReference>
<dbReference type="AlphaFoldDB" id="A0A8J5NYH2"/>
<reference evidence="1" key="1">
    <citation type="submission" date="2021-04" db="EMBL/GenBank/DDBJ databases">
        <title>First draft genome resource for Brassicaceae pathogens Fusarium oxysporum f. sp. raphani and Fusarium oxysporum f. sp. rapae.</title>
        <authorList>
            <person name="Asai S."/>
        </authorList>
    </citation>
    <scope>NUCLEOTIDE SEQUENCE</scope>
    <source>
        <strain evidence="1">Tf1208</strain>
    </source>
</reference>
<protein>
    <submittedName>
        <fullName evidence="1">Uncharacterized protein</fullName>
    </submittedName>
</protein>
<proteinExistence type="predicted"/>
<sequence>MRFASIHPIVTIGLGVTNAVAIDDDNMLDTSAPRYPPQGIELIKLKIKKGKYFTGVGKPGQCYNLPSNIKTFDVNSDDTKSLVSCFDCEVFIGKDCHGTFVNLEGEKAFMFKGAKHRTFKSWRCECKK</sequence>
<organism evidence="1 2">
    <name type="scientific">Fusarium oxysporum f. sp. rapae</name>
    <dbReference type="NCBI Taxonomy" id="485398"/>
    <lineage>
        <taxon>Eukaryota</taxon>
        <taxon>Fungi</taxon>
        <taxon>Dikarya</taxon>
        <taxon>Ascomycota</taxon>
        <taxon>Pezizomycotina</taxon>
        <taxon>Sordariomycetes</taxon>
        <taxon>Hypocreomycetidae</taxon>
        <taxon>Hypocreales</taxon>
        <taxon>Nectriaceae</taxon>
        <taxon>Fusarium</taxon>
        <taxon>Fusarium oxysporum species complex</taxon>
    </lineage>
</organism>
<name>A0A8J5NYH2_FUSOX</name>
<accession>A0A8J5NYH2</accession>
<gene>
    <name evidence="1" type="ORF">Forpe1208_v009694</name>
</gene>
<dbReference type="Proteomes" id="UP000694050">
    <property type="component" value="Unassembled WGS sequence"/>
</dbReference>